<dbReference type="Gene3D" id="3.80.10.10">
    <property type="entry name" value="Ribonuclease Inhibitor"/>
    <property type="match status" value="1"/>
</dbReference>
<protein>
    <submittedName>
        <fullName evidence="1">Uncharacterized protein</fullName>
    </submittedName>
</protein>
<name>A0A6A4IPI7_9AGAR</name>
<accession>A0A6A4IPI7</accession>
<proteinExistence type="predicted"/>
<keyword evidence="2" id="KW-1185">Reference proteome</keyword>
<evidence type="ECO:0000313" key="2">
    <source>
        <dbReference type="Proteomes" id="UP000799118"/>
    </source>
</evidence>
<sequence>MADYLSQPRIEGPIWLEPSDLSFLRTRLSEIVTHIEVLDTQIDNERADEIRIFELKRQKDAKLVEIASLQNILSPIRRIPSEILCEILELSFTPRDGIFRPAHDVIYYTSMLSRVCVAWRKAAYGSPRFWSKLCFSVREHRKILLGDVAQIKEWISRSQDAPLDVYLNLFLAMYNEERLHRASQLLDCILESRHRIRLIHVRGMAQIFLPLFRQPHSSLPALEEVSLILIGDNEHLFGDGVEAFLGAPKLRRFSVSDSDDSSILHTLKLPLEQLTSFKITSSSHRRFSLVVYQDILCQCKNLVSLETDIAVRFGFSADLVICLPALKSLDICYRTKNVHSKAGDDLLPGLITPRLENLTLQWLSESDSLPLSKEIVGLQNRSSTALSSLALILRCDAVESDTNNFSSILAAFPTVRLLRIDAFNFYLVSDLIRALIYIPGHLVVLPKLTTLELSGKCRPYELQSVIDSRRWPANPGVNDQSVSKDGVSRLQNVRSSDNYIEQY</sequence>
<evidence type="ECO:0000313" key="1">
    <source>
        <dbReference type="EMBL" id="KAE9410215.1"/>
    </source>
</evidence>
<dbReference type="SUPFAM" id="SSF52047">
    <property type="entry name" value="RNI-like"/>
    <property type="match status" value="1"/>
</dbReference>
<dbReference type="AlphaFoldDB" id="A0A6A4IPI7"/>
<gene>
    <name evidence="1" type="ORF">BT96DRAFT_969326</name>
</gene>
<reference evidence="1" key="1">
    <citation type="journal article" date="2019" name="Environ. Microbiol.">
        <title>Fungal ecological strategies reflected in gene transcription - a case study of two litter decomposers.</title>
        <authorList>
            <person name="Barbi F."/>
            <person name="Kohler A."/>
            <person name="Barry K."/>
            <person name="Baskaran P."/>
            <person name="Daum C."/>
            <person name="Fauchery L."/>
            <person name="Ihrmark K."/>
            <person name="Kuo A."/>
            <person name="LaButti K."/>
            <person name="Lipzen A."/>
            <person name="Morin E."/>
            <person name="Grigoriev I.V."/>
            <person name="Henrissat B."/>
            <person name="Lindahl B."/>
            <person name="Martin F."/>
        </authorList>
    </citation>
    <scope>NUCLEOTIDE SEQUENCE</scope>
    <source>
        <strain evidence="1">JB14</strain>
    </source>
</reference>
<dbReference type="Proteomes" id="UP000799118">
    <property type="component" value="Unassembled WGS sequence"/>
</dbReference>
<dbReference type="EMBL" id="ML769385">
    <property type="protein sequence ID" value="KAE9410215.1"/>
    <property type="molecule type" value="Genomic_DNA"/>
</dbReference>
<organism evidence="1 2">
    <name type="scientific">Gymnopus androsaceus JB14</name>
    <dbReference type="NCBI Taxonomy" id="1447944"/>
    <lineage>
        <taxon>Eukaryota</taxon>
        <taxon>Fungi</taxon>
        <taxon>Dikarya</taxon>
        <taxon>Basidiomycota</taxon>
        <taxon>Agaricomycotina</taxon>
        <taxon>Agaricomycetes</taxon>
        <taxon>Agaricomycetidae</taxon>
        <taxon>Agaricales</taxon>
        <taxon>Marasmiineae</taxon>
        <taxon>Omphalotaceae</taxon>
        <taxon>Gymnopus</taxon>
    </lineage>
</organism>
<dbReference type="OrthoDB" id="2844577at2759"/>
<dbReference type="InterPro" id="IPR032675">
    <property type="entry name" value="LRR_dom_sf"/>
</dbReference>